<evidence type="ECO:0000256" key="1">
    <source>
        <dbReference type="SAM" id="MobiDB-lite"/>
    </source>
</evidence>
<comment type="caution">
    <text evidence="3">The sequence shown here is derived from an EMBL/GenBank/DDBJ whole genome shotgun (WGS) entry which is preliminary data.</text>
</comment>
<dbReference type="AlphaFoldDB" id="A0AAD2Q1L5"/>
<dbReference type="PANTHER" id="PTHR47417:SF1">
    <property type="entry name" value="SMR DOMAIN-CONTAINING PROTEIN YPL199C"/>
    <property type="match status" value="1"/>
</dbReference>
<evidence type="ECO:0000259" key="2">
    <source>
        <dbReference type="PROSITE" id="PS50828"/>
    </source>
</evidence>
<proteinExistence type="predicted"/>
<dbReference type="InterPro" id="IPR053020">
    <property type="entry name" value="Smr_domain_protein"/>
</dbReference>
<keyword evidence="4" id="KW-1185">Reference proteome</keyword>
<feature type="compositionally biased region" description="Polar residues" evidence="1">
    <location>
        <begin position="125"/>
        <end position="138"/>
    </location>
</feature>
<dbReference type="PANTHER" id="PTHR47417">
    <property type="entry name" value="SMR DOMAIN-CONTAINING PROTEIN YPL199C"/>
    <property type="match status" value="1"/>
</dbReference>
<feature type="region of interest" description="Disordered" evidence="1">
    <location>
        <begin position="112"/>
        <end position="141"/>
    </location>
</feature>
<dbReference type="Pfam" id="PF01713">
    <property type="entry name" value="Smr"/>
    <property type="match status" value="1"/>
</dbReference>
<evidence type="ECO:0000313" key="3">
    <source>
        <dbReference type="EMBL" id="CAK5264267.1"/>
    </source>
</evidence>
<dbReference type="Proteomes" id="UP001295794">
    <property type="component" value="Unassembled WGS sequence"/>
</dbReference>
<dbReference type="PROSITE" id="PS50828">
    <property type="entry name" value="SMR"/>
    <property type="match status" value="1"/>
</dbReference>
<name>A0AAD2Q1L5_9AGAR</name>
<dbReference type="EMBL" id="CAVNYO010000050">
    <property type="protein sequence ID" value="CAK5264267.1"/>
    <property type="molecule type" value="Genomic_DNA"/>
</dbReference>
<dbReference type="InterPro" id="IPR036063">
    <property type="entry name" value="Smr_dom_sf"/>
</dbReference>
<organism evidence="3 4">
    <name type="scientific">Mycena citricolor</name>
    <dbReference type="NCBI Taxonomy" id="2018698"/>
    <lineage>
        <taxon>Eukaryota</taxon>
        <taxon>Fungi</taxon>
        <taxon>Dikarya</taxon>
        <taxon>Basidiomycota</taxon>
        <taxon>Agaricomycotina</taxon>
        <taxon>Agaricomycetes</taxon>
        <taxon>Agaricomycetidae</taxon>
        <taxon>Agaricales</taxon>
        <taxon>Marasmiineae</taxon>
        <taxon>Mycenaceae</taxon>
        <taxon>Mycena</taxon>
    </lineage>
</organism>
<accession>A0AAD2Q1L5</accession>
<sequence>MGVWGRTVLLGAAAAYAVWYLFLKSDDEGEVDQAKESGATTGVMRVDATDASGNSLRSEAQATYCQFDYYSFEVNHCVSHTHSDCDVQSTGLYQSPDNLYPPIPEQFGQRLSKSLPPRRSPISRAHSQNIGVPPQKSTPLGYPSPTSHCCLPPIGGSDTDTDFGHEVFEHEPSNPADAWARIPDEAATYRESARIAREMAASLPKHSTRANELRKLRKKHNVKACQIIFDHNNRNLPPGTIDLHNLYIDEALEKVDLSIRQAKGKRRQISFITGKGRHSADQRSTLKPRVTSHIKRQWTYSVQEDPCNAGRVIVSLV</sequence>
<dbReference type="SMART" id="SM00463">
    <property type="entry name" value="SMR"/>
    <property type="match status" value="1"/>
</dbReference>
<evidence type="ECO:0000313" key="4">
    <source>
        <dbReference type="Proteomes" id="UP001295794"/>
    </source>
</evidence>
<gene>
    <name evidence="3" type="ORF">MYCIT1_LOCUS4278</name>
</gene>
<protein>
    <recommendedName>
        <fullName evidence="2">Smr domain-containing protein</fullName>
    </recommendedName>
</protein>
<feature type="domain" description="Smr" evidence="2">
    <location>
        <begin position="241"/>
        <end position="317"/>
    </location>
</feature>
<dbReference type="InterPro" id="IPR002625">
    <property type="entry name" value="Smr_dom"/>
</dbReference>
<reference evidence="3" key="1">
    <citation type="submission" date="2023-11" db="EMBL/GenBank/DDBJ databases">
        <authorList>
            <person name="De Vega J J."/>
            <person name="De Vega J J."/>
        </authorList>
    </citation>
    <scope>NUCLEOTIDE SEQUENCE</scope>
</reference>
<dbReference type="SUPFAM" id="SSF160443">
    <property type="entry name" value="SMR domain-like"/>
    <property type="match status" value="1"/>
</dbReference>
<dbReference type="Gene3D" id="3.30.1370.110">
    <property type="match status" value="1"/>
</dbReference>